<gene>
    <name evidence="3" type="ordered locus">RD1_1821</name>
</gene>
<dbReference type="SUPFAM" id="SSF48452">
    <property type="entry name" value="TPR-like"/>
    <property type="match status" value="1"/>
</dbReference>
<name>Q169A6_ROSDO</name>
<keyword evidence="1" id="KW-0677">Repeat</keyword>
<dbReference type="PROSITE" id="PS50005">
    <property type="entry name" value="TPR"/>
    <property type="match status" value="2"/>
</dbReference>
<dbReference type="eggNOG" id="COG3063">
    <property type="taxonomic scope" value="Bacteria"/>
</dbReference>
<dbReference type="STRING" id="375451.RD1_1821"/>
<dbReference type="InterPro" id="IPR019734">
    <property type="entry name" value="TPR_rpt"/>
</dbReference>
<organism evidence="3 4">
    <name type="scientific">Roseobacter denitrificans (strain ATCC 33942 / OCh 114)</name>
    <name type="common">Erythrobacter sp. (strain OCh 114)</name>
    <name type="synonym">Roseobacter denitrificans</name>
    <dbReference type="NCBI Taxonomy" id="375451"/>
    <lineage>
        <taxon>Bacteria</taxon>
        <taxon>Pseudomonadati</taxon>
        <taxon>Pseudomonadota</taxon>
        <taxon>Alphaproteobacteria</taxon>
        <taxon>Rhodobacterales</taxon>
        <taxon>Roseobacteraceae</taxon>
        <taxon>Roseobacter</taxon>
    </lineage>
</organism>
<dbReference type="AlphaFoldDB" id="Q169A6"/>
<dbReference type="SMART" id="SM00028">
    <property type="entry name" value="TPR"/>
    <property type="match status" value="3"/>
</dbReference>
<dbReference type="InterPro" id="IPR011990">
    <property type="entry name" value="TPR-like_helical_dom_sf"/>
</dbReference>
<accession>Q169A6</accession>
<dbReference type="PROSITE" id="PS50293">
    <property type="entry name" value="TPR_REGION"/>
    <property type="match status" value="1"/>
</dbReference>
<sequence>MARMAVTLTHVMAMHAQILKFIVTALFVVPLFLAPAEAQTSETDLLAQLQTAPESEANRLERELALIWDQSGSAAMDLLLKRGREALEDEDNARAVEHLSALTDHAPEFAEGWHARATALYRAGLYGPALDALHQALLLNPNNFNAIFGLGVMMREFGDLDRAARAFDRVLELHPHHKRAKAAKEQMAVQGLGQTL</sequence>
<keyword evidence="2" id="KW-0802">TPR repeat</keyword>
<evidence type="ECO:0000313" key="4">
    <source>
        <dbReference type="Proteomes" id="UP000007029"/>
    </source>
</evidence>
<protein>
    <submittedName>
        <fullName evidence="3">TPR-domain containing protein</fullName>
    </submittedName>
</protein>
<feature type="repeat" description="TPR" evidence="2">
    <location>
        <begin position="144"/>
        <end position="177"/>
    </location>
</feature>
<dbReference type="Gene3D" id="1.25.40.10">
    <property type="entry name" value="Tetratricopeptide repeat domain"/>
    <property type="match status" value="1"/>
</dbReference>
<feature type="repeat" description="TPR" evidence="2">
    <location>
        <begin position="110"/>
        <end position="143"/>
    </location>
</feature>
<dbReference type="EMBL" id="CP000362">
    <property type="protein sequence ID" value="ABG31437.1"/>
    <property type="molecule type" value="Genomic_DNA"/>
</dbReference>
<dbReference type="KEGG" id="rde:RD1_1821"/>
<dbReference type="PANTHER" id="PTHR45188:SF2">
    <property type="entry name" value="DNAJ HOMOLOG SUBFAMILY C MEMBER 7"/>
    <property type="match status" value="1"/>
</dbReference>
<evidence type="ECO:0000256" key="2">
    <source>
        <dbReference type="PROSITE-ProRule" id="PRU00339"/>
    </source>
</evidence>
<dbReference type="PANTHER" id="PTHR45188">
    <property type="entry name" value="DNAJ PROTEIN P58IPK HOMOLOG"/>
    <property type="match status" value="1"/>
</dbReference>
<reference evidence="3 4" key="1">
    <citation type="journal article" date="2007" name="J. Bacteriol.">
        <title>The complete genome sequence of Roseobacter denitrificans reveals a mixotrophic rather than photosynthetic metabolism.</title>
        <authorList>
            <person name="Swingley W.D."/>
            <person name="Sadekar S."/>
            <person name="Mastrian S.D."/>
            <person name="Matthies H.J."/>
            <person name="Hao J."/>
            <person name="Ramos H."/>
            <person name="Acharya C.R."/>
            <person name="Conrad A.L."/>
            <person name="Taylor H.L."/>
            <person name="Dejesa L.C."/>
            <person name="Shah M.K."/>
            <person name="O'huallachain M.E."/>
            <person name="Lince M.T."/>
            <person name="Blankenship R.E."/>
            <person name="Beatty J.T."/>
            <person name="Touchman J.W."/>
        </authorList>
    </citation>
    <scope>NUCLEOTIDE SEQUENCE [LARGE SCALE GENOMIC DNA]</scope>
    <source>
        <strain evidence="4">ATCC 33942 / OCh 114</strain>
    </source>
</reference>
<keyword evidence="4" id="KW-1185">Reference proteome</keyword>
<dbReference type="Pfam" id="PF13432">
    <property type="entry name" value="TPR_16"/>
    <property type="match status" value="1"/>
</dbReference>
<dbReference type="HOGENOM" id="CLU_079829_3_0_5"/>
<proteinExistence type="predicted"/>
<evidence type="ECO:0000256" key="1">
    <source>
        <dbReference type="ARBA" id="ARBA00022737"/>
    </source>
</evidence>
<dbReference type="Proteomes" id="UP000007029">
    <property type="component" value="Chromosome"/>
</dbReference>
<evidence type="ECO:0000313" key="3">
    <source>
        <dbReference type="EMBL" id="ABG31437.1"/>
    </source>
</evidence>